<dbReference type="AlphaFoldDB" id="A0A9P5U4Y2"/>
<comment type="caution">
    <text evidence="2">The sequence shown here is derived from an EMBL/GenBank/DDBJ whole genome shotgun (WGS) entry which is preliminary data.</text>
</comment>
<evidence type="ECO:0000313" key="2">
    <source>
        <dbReference type="EMBL" id="KAF9066406.1"/>
    </source>
</evidence>
<accession>A0A9P5U4Y2</accession>
<dbReference type="OrthoDB" id="3256331at2759"/>
<dbReference type="InterPro" id="IPR046528">
    <property type="entry name" value="DUF6593"/>
</dbReference>
<evidence type="ECO:0000313" key="3">
    <source>
        <dbReference type="Proteomes" id="UP000772434"/>
    </source>
</evidence>
<dbReference type="Proteomes" id="UP000772434">
    <property type="component" value="Unassembled WGS sequence"/>
</dbReference>
<feature type="domain" description="DUF6593" evidence="1">
    <location>
        <begin position="12"/>
        <end position="176"/>
    </location>
</feature>
<evidence type="ECO:0000259" key="1">
    <source>
        <dbReference type="Pfam" id="PF20236"/>
    </source>
</evidence>
<sequence length="187" mass="21152">MSSHLNLILEPDNPYNTNIHDEKDGRILYQVMTEHGQEIVTKVKNIEGDIIACWQWRDPRPDIIALGTGQPVPLGAWLKKSMMPFKESVTFEDGIGRHFKWKGLGTAPLPLELYSEDNKKHPIAQFVKSHSIFTSSPTDPSPSLQRVQAKLLVDERGQQILDLVVVSFLVLEKNRRAIENATTMVGR</sequence>
<gene>
    <name evidence="2" type="ORF">BDP27DRAFT_1020302</name>
</gene>
<protein>
    <recommendedName>
        <fullName evidence="1">DUF6593 domain-containing protein</fullName>
    </recommendedName>
</protein>
<reference evidence="2" key="1">
    <citation type="submission" date="2020-11" db="EMBL/GenBank/DDBJ databases">
        <authorList>
            <consortium name="DOE Joint Genome Institute"/>
            <person name="Ahrendt S."/>
            <person name="Riley R."/>
            <person name="Andreopoulos W."/>
            <person name="Labutti K."/>
            <person name="Pangilinan J."/>
            <person name="Ruiz-Duenas F.J."/>
            <person name="Barrasa J.M."/>
            <person name="Sanchez-Garcia M."/>
            <person name="Camarero S."/>
            <person name="Miyauchi S."/>
            <person name="Serrano A."/>
            <person name="Linde D."/>
            <person name="Babiker R."/>
            <person name="Drula E."/>
            <person name="Ayuso-Fernandez I."/>
            <person name="Pacheco R."/>
            <person name="Padilla G."/>
            <person name="Ferreira P."/>
            <person name="Barriuso J."/>
            <person name="Kellner H."/>
            <person name="Castanera R."/>
            <person name="Alfaro M."/>
            <person name="Ramirez L."/>
            <person name="Pisabarro A.G."/>
            <person name="Kuo A."/>
            <person name="Tritt A."/>
            <person name="Lipzen A."/>
            <person name="He G."/>
            <person name="Yan M."/>
            <person name="Ng V."/>
            <person name="Cullen D."/>
            <person name="Martin F."/>
            <person name="Rosso M.-N."/>
            <person name="Henrissat B."/>
            <person name="Hibbett D."/>
            <person name="Martinez A.T."/>
            <person name="Grigoriev I.V."/>
        </authorList>
    </citation>
    <scope>NUCLEOTIDE SEQUENCE</scope>
    <source>
        <strain evidence="2">AH 40177</strain>
    </source>
</reference>
<name>A0A9P5U4Y2_9AGAR</name>
<dbReference type="Pfam" id="PF20236">
    <property type="entry name" value="DUF6593"/>
    <property type="match status" value="1"/>
</dbReference>
<proteinExistence type="predicted"/>
<dbReference type="EMBL" id="JADNRY010000088">
    <property type="protein sequence ID" value="KAF9066406.1"/>
    <property type="molecule type" value="Genomic_DNA"/>
</dbReference>
<organism evidence="2 3">
    <name type="scientific">Rhodocollybia butyracea</name>
    <dbReference type="NCBI Taxonomy" id="206335"/>
    <lineage>
        <taxon>Eukaryota</taxon>
        <taxon>Fungi</taxon>
        <taxon>Dikarya</taxon>
        <taxon>Basidiomycota</taxon>
        <taxon>Agaricomycotina</taxon>
        <taxon>Agaricomycetes</taxon>
        <taxon>Agaricomycetidae</taxon>
        <taxon>Agaricales</taxon>
        <taxon>Marasmiineae</taxon>
        <taxon>Omphalotaceae</taxon>
        <taxon>Rhodocollybia</taxon>
    </lineage>
</organism>
<keyword evidence="3" id="KW-1185">Reference proteome</keyword>